<feature type="transmembrane region" description="Helical" evidence="1">
    <location>
        <begin position="12"/>
        <end position="32"/>
    </location>
</feature>
<gene>
    <name evidence="2" type="ORF">STCU_02918</name>
</gene>
<keyword evidence="1" id="KW-1133">Transmembrane helix</keyword>
<reference evidence="2 3" key="1">
    <citation type="journal article" date="2013" name="PLoS ONE">
        <title>Predicting the Proteins of Angomonas deanei, Strigomonas culicis and Their Respective Endosymbionts Reveals New Aspects of the Trypanosomatidae Family.</title>
        <authorList>
            <person name="Motta M.C."/>
            <person name="Martins A.C."/>
            <person name="de Souza S.S."/>
            <person name="Catta-Preta C.M."/>
            <person name="Silva R."/>
            <person name="Klein C.C."/>
            <person name="de Almeida L.G."/>
            <person name="de Lima Cunha O."/>
            <person name="Ciapina L.P."/>
            <person name="Brocchi M."/>
            <person name="Colabardini A.C."/>
            <person name="de Araujo Lima B."/>
            <person name="Machado C.R."/>
            <person name="de Almeida Soares C.M."/>
            <person name="Probst C.M."/>
            <person name="de Menezes C.B."/>
            <person name="Thompson C.E."/>
            <person name="Bartholomeu D.C."/>
            <person name="Gradia D.F."/>
            <person name="Pavoni D.P."/>
            <person name="Grisard E.C."/>
            <person name="Fantinatti-Garboggini F."/>
            <person name="Marchini F.K."/>
            <person name="Rodrigues-Luiz G.F."/>
            <person name="Wagner G."/>
            <person name="Goldman G.H."/>
            <person name="Fietto J.L."/>
            <person name="Elias M.C."/>
            <person name="Goldman M.H."/>
            <person name="Sagot M.F."/>
            <person name="Pereira M."/>
            <person name="Stoco P.H."/>
            <person name="de Mendonca-Neto R.P."/>
            <person name="Teixeira S.M."/>
            <person name="Maciel T.E."/>
            <person name="de Oliveira Mendes T.A."/>
            <person name="Urmenyi T.P."/>
            <person name="de Souza W."/>
            <person name="Schenkman S."/>
            <person name="de Vasconcelos A.T."/>
        </authorList>
    </citation>
    <scope>NUCLEOTIDE SEQUENCE [LARGE SCALE GENOMIC DNA]</scope>
</reference>
<dbReference type="Proteomes" id="UP000015354">
    <property type="component" value="Unassembled WGS sequence"/>
</dbReference>
<comment type="caution">
    <text evidence="2">The sequence shown here is derived from an EMBL/GenBank/DDBJ whole genome shotgun (WGS) entry which is preliminary data.</text>
</comment>
<evidence type="ECO:0000313" key="3">
    <source>
        <dbReference type="Proteomes" id="UP000015354"/>
    </source>
</evidence>
<organism evidence="2 3">
    <name type="scientific">Strigomonas culicis</name>
    <dbReference type="NCBI Taxonomy" id="28005"/>
    <lineage>
        <taxon>Eukaryota</taxon>
        <taxon>Discoba</taxon>
        <taxon>Euglenozoa</taxon>
        <taxon>Kinetoplastea</taxon>
        <taxon>Metakinetoplastina</taxon>
        <taxon>Trypanosomatida</taxon>
        <taxon>Trypanosomatidae</taxon>
        <taxon>Strigomonadinae</taxon>
        <taxon>Strigomonas</taxon>
    </lineage>
</organism>
<protein>
    <submittedName>
        <fullName evidence="2">Uncharacterized protein</fullName>
    </submittedName>
</protein>
<keyword evidence="1" id="KW-0812">Transmembrane</keyword>
<name>S9UTT7_9TRYP</name>
<accession>S9UTT7</accession>
<evidence type="ECO:0000313" key="2">
    <source>
        <dbReference type="EMBL" id="EPY32224.1"/>
    </source>
</evidence>
<feature type="transmembrane region" description="Helical" evidence="1">
    <location>
        <begin position="93"/>
        <end position="114"/>
    </location>
</feature>
<feature type="transmembrane region" description="Helical" evidence="1">
    <location>
        <begin position="53"/>
        <end position="73"/>
    </location>
</feature>
<dbReference type="OrthoDB" id="270424at2759"/>
<sequence>MALLEIVVFPRYTILPVVLIILYMAGMIISIINTSLCFQKRKATLGTLSSAHLAFCVIGAPVCFCFSCVMWLWSSRYSVSHPDRIWRLTLGVWAVWALKDFPLVIIEIMAIMRIGFSEHDLQSASFVIQVIFAFFSTLATSATYAWYLAGLLERSYGERPTTAYRGGSLSLPAAAPPLMLRDRPYELPTFLPGDTVVFPYSHMQTPSAFHNAYQDALFGNEPQKTPLAKTPLI</sequence>
<dbReference type="EMBL" id="ATMH01002918">
    <property type="protein sequence ID" value="EPY32224.1"/>
    <property type="molecule type" value="Genomic_DNA"/>
</dbReference>
<dbReference type="AlphaFoldDB" id="S9UTT7"/>
<keyword evidence="1" id="KW-0472">Membrane</keyword>
<feature type="transmembrane region" description="Helical" evidence="1">
    <location>
        <begin position="126"/>
        <end position="147"/>
    </location>
</feature>
<keyword evidence="3" id="KW-1185">Reference proteome</keyword>
<evidence type="ECO:0000256" key="1">
    <source>
        <dbReference type="SAM" id="Phobius"/>
    </source>
</evidence>
<proteinExistence type="predicted"/>